<feature type="region of interest" description="Disordered" evidence="1">
    <location>
        <begin position="445"/>
        <end position="501"/>
    </location>
</feature>
<organism evidence="2 3">
    <name type="scientific">Mesorhabditis spiculigera</name>
    <dbReference type="NCBI Taxonomy" id="96644"/>
    <lineage>
        <taxon>Eukaryota</taxon>
        <taxon>Metazoa</taxon>
        <taxon>Ecdysozoa</taxon>
        <taxon>Nematoda</taxon>
        <taxon>Chromadorea</taxon>
        <taxon>Rhabditida</taxon>
        <taxon>Rhabditina</taxon>
        <taxon>Rhabditomorpha</taxon>
        <taxon>Rhabditoidea</taxon>
        <taxon>Rhabditidae</taxon>
        <taxon>Mesorhabditinae</taxon>
        <taxon>Mesorhabditis</taxon>
    </lineage>
</organism>
<feature type="compositionally biased region" description="Basic and acidic residues" evidence="1">
    <location>
        <begin position="994"/>
        <end position="1017"/>
    </location>
</feature>
<evidence type="ECO:0000313" key="2">
    <source>
        <dbReference type="EMBL" id="CAJ0583071.1"/>
    </source>
</evidence>
<feature type="compositionally biased region" description="Polar residues" evidence="1">
    <location>
        <begin position="11"/>
        <end position="23"/>
    </location>
</feature>
<feature type="compositionally biased region" description="Basic and acidic residues" evidence="1">
    <location>
        <begin position="1176"/>
        <end position="1186"/>
    </location>
</feature>
<feature type="compositionally biased region" description="Basic and acidic residues" evidence="1">
    <location>
        <begin position="888"/>
        <end position="914"/>
    </location>
</feature>
<feature type="compositionally biased region" description="Basic and acidic residues" evidence="1">
    <location>
        <begin position="670"/>
        <end position="679"/>
    </location>
</feature>
<evidence type="ECO:0000256" key="1">
    <source>
        <dbReference type="SAM" id="MobiDB-lite"/>
    </source>
</evidence>
<feature type="compositionally biased region" description="Basic and acidic residues" evidence="1">
    <location>
        <begin position="922"/>
        <end position="953"/>
    </location>
</feature>
<dbReference type="SUPFAM" id="SSF63829">
    <property type="entry name" value="Calcium-dependent phosphotriesterase"/>
    <property type="match status" value="1"/>
</dbReference>
<feature type="compositionally biased region" description="Basic and acidic residues" evidence="1">
    <location>
        <begin position="738"/>
        <end position="747"/>
    </location>
</feature>
<feature type="region of interest" description="Disordered" evidence="1">
    <location>
        <begin position="623"/>
        <end position="1199"/>
    </location>
</feature>
<feature type="compositionally biased region" description="Basic and acidic residues" evidence="1">
    <location>
        <begin position="971"/>
        <end position="981"/>
    </location>
</feature>
<feature type="region of interest" description="Disordered" evidence="1">
    <location>
        <begin position="90"/>
        <end position="272"/>
    </location>
</feature>
<dbReference type="EMBL" id="CATQJA010002665">
    <property type="protein sequence ID" value="CAJ0583071.1"/>
    <property type="molecule type" value="Genomic_DNA"/>
</dbReference>
<feature type="compositionally biased region" description="Polar residues" evidence="1">
    <location>
        <begin position="820"/>
        <end position="830"/>
    </location>
</feature>
<feature type="region of interest" description="Disordered" evidence="1">
    <location>
        <begin position="523"/>
        <end position="586"/>
    </location>
</feature>
<feature type="compositionally biased region" description="Basic and acidic residues" evidence="1">
    <location>
        <begin position="854"/>
        <end position="866"/>
    </location>
</feature>
<evidence type="ECO:0000313" key="3">
    <source>
        <dbReference type="Proteomes" id="UP001177023"/>
    </source>
</evidence>
<feature type="compositionally biased region" description="Polar residues" evidence="1">
    <location>
        <begin position="837"/>
        <end position="849"/>
    </location>
</feature>
<comment type="caution">
    <text evidence="2">The sequence shown here is derived from an EMBL/GenBank/DDBJ whole genome shotgun (WGS) entry which is preliminary data.</text>
</comment>
<proteinExistence type="predicted"/>
<gene>
    <name evidence="2" type="ORF">MSPICULIGERA_LOCUS21185</name>
</gene>
<feature type="compositionally biased region" description="Basic and acidic residues" evidence="1">
    <location>
        <begin position="376"/>
        <end position="387"/>
    </location>
</feature>
<feature type="region of interest" description="Disordered" evidence="1">
    <location>
        <begin position="1"/>
        <end position="23"/>
    </location>
</feature>
<feature type="compositionally biased region" description="Basic and acidic residues" evidence="1">
    <location>
        <begin position="1063"/>
        <end position="1083"/>
    </location>
</feature>
<feature type="compositionally biased region" description="Polar residues" evidence="1">
    <location>
        <begin position="99"/>
        <end position="129"/>
    </location>
</feature>
<feature type="compositionally biased region" description="Basic and acidic residues" evidence="1">
    <location>
        <begin position="525"/>
        <end position="564"/>
    </location>
</feature>
<feature type="compositionally biased region" description="Basic and acidic residues" evidence="1">
    <location>
        <begin position="695"/>
        <end position="707"/>
    </location>
</feature>
<feature type="compositionally biased region" description="Low complexity" evidence="1">
    <location>
        <begin position="960"/>
        <end position="970"/>
    </location>
</feature>
<feature type="compositionally biased region" description="Basic and acidic residues" evidence="1">
    <location>
        <begin position="396"/>
        <end position="405"/>
    </location>
</feature>
<feature type="compositionally biased region" description="Low complexity" evidence="1">
    <location>
        <begin position="1154"/>
        <end position="1175"/>
    </location>
</feature>
<feature type="compositionally biased region" description="Basic and acidic residues" evidence="1">
    <location>
        <begin position="1025"/>
        <end position="1046"/>
    </location>
</feature>
<feature type="compositionally biased region" description="Polar residues" evidence="1">
    <location>
        <begin position="474"/>
        <end position="488"/>
    </location>
</feature>
<feature type="compositionally biased region" description="Basic and acidic residues" evidence="1">
    <location>
        <begin position="1"/>
        <end position="10"/>
    </location>
</feature>
<feature type="compositionally biased region" description="Polar residues" evidence="1">
    <location>
        <begin position="983"/>
        <end position="993"/>
    </location>
</feature>
<feature type="compositionally biased region" description="Basic and acidic residues" evidence="1">
    <location>
        <begin position="788"/>
        <end position="804"/>
    </location>
</feature>
<feature type="compositionally biased region" description="Polar residues" evidence="1">
    <location>
        <begin position="182"/>
        <end position="212"/>
    </location>
</feature>
<feature type="compositionally biased region" description="Polar residues" evidence="1">
    <location>
        <begin position="349"/>
        <end position="358"/>
    </location>
</feature>
<feature type="compositionally biased region" description="Polar residues" evidence="1">
    <location>
        <begin position="159"/>
        <end position="171"/>
    </location>
</feature>
<feature type="compositionally biased region" description="Basic and acidic residues" evidence="1">
    <location>
        <begin position="762"/>
        <end position="772"/>
    </location>
</feature>
<feature type="compositionally biased region" description="Basic and acidic residues" evidence="1">
    <location>
        <begin position="627"/>
        <end position="639"/>
    </location>
</feature>
<protein>
    <submittedName>
        <fullName evidence="2">Uncharacterized protein</fullName>
    </submittedName>
</protein>
<sequence length="1600" mass="173149">MSEPQLREEQTLNVTAEKTPSSASVAMVPKETYMMKANLVAAPSIAPVPLMKSKEHVQFHPPTPTEKQAPVSFEVGEAKSSITSSLEKIVVHKVGESPQEGQNGSDFNAQPKTENTKTSDGTQPPQNGFDNRPQADAIEEVKPEPIIIPVSMSPCRSPDSANERVNGTTTSFEDKKEVTMEATVTFSKSFDDSSTNDVTQILAPNQPSSGATGTKPEELAQKAPETGDQTPKVASQEGQPPVDEVNNKKDEQGLPEAGKDGNTSTGATMNGTAISSEVTIESKSQSFDYVALVNGLSTGENGKSEVVGGLVASTIPEEKKDEEALEKKINLPVLACELRKCPEDEKTDGQTGLQANQDKPSDTDASPLPAAISDIVSHKPDFNDYKSTEMTTVVTMDRKEEKSKYDDDDELPERPRSSADLIAAAQAAAAELSALSQAAEHELLQYRRSESRKASVGAGDSLRKRDDSLSDNSAQNSTALDVTPQNSLAEPIPELPTDEKRISAISAEADALRAAIEAANIPIVADDKPKVEEPVEKKVDEVEAKKPVEEMDNSVEKKDGEVKTQPDSTLEEPKKQDQAEQQAQAPPYASLVGGLITTESGSLQVVGGLVLIPVTKQAQQEELLVQKPKEQEVETKEPEEVQQDANPIEGAQGNDQKPLDQVLASNANASDDKKADDSTSGHPSGEAPTIPESFLELKHKEPEHNELPFECTAPSEPSPSSGDVDEKKEETAVGSEQQKTEEPKVESGKMTPPVIPEIIVDLAHKEPEHTELPFEAVAPSEPSPAVGGDEKQENADAKPDDAQKTEAACGNEAQKADSGSEVNQSAQTSQDNEKSNDQPSTDITVNADVTIQRVEPKPIEADHKNEVALGSADSPKNPESAEISVESFDAKPVEAKEQTAKPEEKPSDDPKEPSIHVSETPKPSEDEKKPCEEKPTESADAAKAEQREQEQKSAVEVQPECSGAEASASAEKAHSDDEVKLSESMSAEPSTKSKLAEAGEKATEAVEANKDEQKPSEKLTAQETKPAEKNVEPKAEESTAATEDKPSVPVESKPSENTSSDTSTDKKPEEKPAEESKPVEEQKPAQSIPQAKEEQPTVNEANNIAWISDADDAKPKVELQGAAEESKPTPSAFPDDGIEWICDDGKKKDPEPQAPVQEKVPEPAEAAPVESAKPAAMKEEPKEEAKTTQPASPSDLEQGCEKLREVPTICESAPTPSSPPKDDNHINFDIDQYEKKMNEKTEEMKALVDKLFDKSQQAKKNNEALAKMALEVAADPPTQHHKKRVSFDAMAFGPIGGGLPSNVESVILGRNVLVHPTGVDILPDGNILVTDKERGIFLFSIEGEIVKHLQNESWKEPCAPYAHRSYVLLVQSVRNGDGFWERMICKFSLDMNLISRIECPMWIKENMPVVVSERICVSPAENIYLTVNADTFTGLYELTPGGQWTELDYKLDERFTDICAFCIVGPVTQILVIEGRKNYVHLYSIINGQVAERRKLGVVERPGAITQDEEGNLFVLNKAAACIFTVDTLSWCAHKAVTVVDQVITHFACSRGLIAVPLRDCLDSPEAKGNGDCRIERKLKSPMIIGGTPWPAWKKTTHDV</sequence>
<reference evidence="2" key="1">
    <citation type="submission" date="2023-06" db="EMBL/GenBank/DDBJ databases">
        <authorList>
            <person name="Delattre M."/>
        </authorList>
    </citation>
    <scope>NUCLEOTIDE SEQUENCE</scope>
    <source>
        <strain evidence="2">AF72</strain>
    </source>
</reference>
<feature type="non-terminal residue" evidence="2">
    <location>
        <position position="1600"/>
    </location>
</feature>
<feature type="compositionally biased region" description="Polar residues" evidence="1">
    <location>
        <begin position="261"/>
        <end position="272"/>
    </location>
</feature>
<accession>A0AA36GF82</accession>
<feature type="region of interest" description="Disordered" evidence="1">
    <location>
        <begin position="343"/>
        <end position="422"/>
    </location>
</feature>
<feature type="compositionally biased region" description="Polar residues" evidence="1">
    <location>
        <begin position="227"/>
        <end position="238"/>
    </location>
</feature>
<name>A0AA36GF82_9BILA</name>
<dbReference type="Proteomes" id="UP001177023">
    <property type="component" value="Unassembled WGS sequence"/>
</dbReference>
<keyword evidence="3" id="KW-1185">Reference proteome</keyword>